<comment type="subcellular location">
    <subcellularLocation>
        <location evidence="1 8">Cell membrane</location>
        <topology evidence="1 8">Multi-pass membrane protein</topology>
    </subcellularLocation>
</comment>
<dbReference type="Proteomes" id="UP000199604">
    <property type="component" value="Unassembled WGS sequence"/>
</dbReference>
<feature type="transmembrane region" description="Helical" evidence="8">
    <location>
        <begin position="206"/>
        <end position="225"/>
    </location>
</feature>
<evidence type="ECO:0000256" key="4">
    <source>
        <dbReference type="ARBA" id="ARBA00022475"/>
    </source>
</evidence>
<dbReference type="InterPro" id="IPR002781">
    <property type="entry name" value="TM_pro_TauE-like"/>
</dbReference>
<accession>A0A1I0VDZ1</accession>
<keyword evidence="6 8" id="KW-1133">Transmembrane helix</keyword>
<feature type="transmembrane region" description="Helical" evidence="8">
    <location>
        <begin position="176"/>
        <end position="194"/>
    </location>
</feature>
<dbReference type="PANTHER" id="PTHR30269:SF37">
    <property type="entry name" value="MEMBRANE TRANSPORTER PROTEIN"/>
    <property type="match status" value="1"/>
</dbReference>
<feature type="transmembrane region" description="Helical" evidence="8">
    <location>
        <begin position="27"/>
        <end position="48"/>
    </location>
</feature>
<organism evidence="9 10">
    <name type="scientific">Flavobacterium swingsii</name>
    <dbReference type="NCBI Taxonomy" id="498292"/>
    <lineage>
        <taxon>Bacteria</taxon>
        <taxon>Pseudomonadati</taxon>
        <taxon>Bacteroidota</taxon>
        <taxon>Flavobacteriia</taxon>
        <taxon>Flavobacteriales</taxon>
        <taxon>Flavobacteriaceae</taxon>
        <taxon>Flavobacterium</taxon>
    </lineage>
</organism>
<keyword evidence="7 8" id="KW-0472">Membrane</keyword>
<evidence type="ECO:0000256" key="2">
    <source>
        <dbReference type="ARBA" id="ARBA00009142"/>
    </source>
</evidence>
<evidence type="ECO:0000313" key="9">
    <source>
        <dbReference type="EMBL" id="SFA74200.1"/>
    </source>
</evidence>
<evidence type="ECO:0000256" key="7">
    <source>
        <dbReference type="ARBA" id="ARBA00023136"/>
    </source>
</evidence>
<proteinExistence type="inferred from homology"/>
<dbReference type="AlphaFoldDB" id="A0A1I0VDZ1"/>
<keyword evidence="10" id="KW-1185">Reference proteome</keyword>
<dbReference type="STRING" id="498292.SAMN05660845_0323"/>
<evidence type="ECO:0000256" key="6">
    <source>
        <dbReference type="ARBA" id="ARBA00022989"/>
    </source>
</evidence>
<evidence type="ECO:0000313" key="10">
    <source>
        <dbReference type="Proteomes" id="UP000199604"/>
    </source>
</evidence>
<dbReference type="PANTHER" id="PTHR30269">
    <property type="entry name" value="TRANSMEMBRANE PROTEIN YFCA"/>
    <property type="match status" value="1"/>
</dbReference>
<name>A0A1I0VDZ1_9FLAO</name>
<dbReference type="EMBL" id="FOJT01000001">
    <property type="protein sequence ID" value="SFA74200.1"/>
    <property type="molecule type" value="Genomic_DNA"/>
</dbReference>
<evidence type="ECO:0000256" key="5">
    <source>
        <dbReference type="ARBA" id="ARBA00022692"/>
    </source>
</evidence>
<comment type="similarity">
    <text evidence="2 8">Belongs to the 4-toluene sulfonate uptake permease (TSUP) (TC 2.A.102) family.</text>
</comment>
<evidence type="ECO:0000256" key="8">
    <source>
        <dbReference type="RuleBase" id="RU363041"/>
    </source>
</evidence>
<evidence type="ECO:0000256" key="1">
    <source>
        <dbReference type="ARBA" id="ARBA00004651"/>
    </source>
</evidence>
<reference evidence="10" key="1">
    <citation type="submission" date="2016-10" db="EMBL/GenBank/DDBJ databases">
        <authorList>
            <person name="Varghese N."/>
            <person name="Submissions S."/>
        </authorList>
    </citation>
    <scope>NUCLEOTIDE SEQUENCE [LARGE SCALE GENOMIC DNA]</scope>
    <source>
        <strain evidence="10">DSM 21789</strain>
    </source>
</reference>
<dbReference type="GO" id="GO:0005886">
    <property type="term" value="C:plasma membrane"/>
    <property type="evidence" value="ECO:0007669"/>
    <property type="project" value="UniProtKB-SubCell"/>
</dbReference>
<gene>
    <name evidence="9" type="ORF">SAMN05660845_0323</name>
</gene>
<dbReference type="RefSeq" id="WP_091473258.1">
    <property type="nucleotide sequence ID" value="NZ_FOJT01000001.1"/>
</dbReference>
<keyword evidence="5 8" id="KW-0812">Transmembrane</keyword>
<protein>
    <recommendedName>
        <fullName evidence="8">Probable membrane transporter protein</fullName>
    </recommendedName>
</protein>
<dbReference type="Pfam" id="PF01925">
    <property type="entry name" value="TauE"/>
    <property type="match status" value="1"/>
</dbReference>
<feature type="transmembrane region" description="Helical" evidence="8">
    <location>
        <begin position="140"/>
        <end position="156"/>
    </location>
</feature>
<sequence length="257" mass="28457">MDYIIICLFALLGSALTLFSGFGLGTILLPVFGLFFPIEIAVVLTALVHFMNNIFKLFLFGKKANSAVIFKFGIPAIFFAFLGAYLLKLLTQMQPIFQYSISEKVFEIMPLKLIIGLLLIVFSLFDFIPKLKNLEFDKKYLSVGGILSGFFGGISGHQGALRSAFLIRSGLSKESFIATGVVIACLVDVSRLSIYIPKIVNNELSLNYKLVLFATLSAFLGVYFGNKLLQKTTYKSIQNIVAFMLLAYGFLLIFGII</sequence>
<dbReference type="OrthoDB" id="8480055at2"/>
<feature type="transmembrane region" description="Helical" evidence="8">
    <location>
        <begin position="237"/>
        <end position="256"/>
    </location>
</feature>
<feature type="transmembrane region" description="Helical" evidence="8">
    <location>
        <begin position="68"/>
        <end position="88"/>
    </location>
</feature>
<feature type="transmembrane region" description="Helical" evidence="8">
    <location>
        <begin position="108"/>
        <end position="128"/>
    </location>
</feature>
<dbReference type="InterPro" id="IPR052017">
    <property type="entry name" value="TSUP"/>
</dbReference>
<keyword evidence="3" id="KW-0813">Transport</keyword>
<keyword evidence="4 8" id="KW-1003">Cell membrane</keyword>
<evidence type="ECO:0000256" key="3">
    <source>
        <dbReference type="ARBA" id="ARBA00022448"/>
    </source>
</evidence>